<dbReference type="AlphaFoldDB" id="A0A833W390"/>
<dbReference type="PANTHER" id="PTHR33527">
    <property type="entry name" value="OS07G0274300 PROTEIN"/>
    <property type="match status" value="1"/>
</dbReference>
<dbReference type="EMBL" id="SWLB01000001">
    <property type="protein sequence ID" value="KAF3341759.1"/>
    <property type="molecule type" value="Genomic_DNA"/>
</dbReference>
<evidence type="ECO:0008006" key="3">
    <source>
        <dbReference type="Google" id="ProtNLM"/>
    </source>
</evidence>
<organism evidence="1 2">
    <name type="scientific">Carex littledalei</name>
    <dbReference type="NCBI Taxonomy" id="544730"/>
    <lineage>
        <taxon>Eukaryota</taxon>
        <taxon>Viridiplantae</taxon>
        <taxon>Streptophyta</taxon>
        <taxon>Embryophyta</taxon>
        <taxon>Tracheophyta</taxon>
        <taxon>Spermatophyta</taxon>
        <taxon>Magnoliopsida</taxon>
        <taxon>Liliopsida</taxon>
        <taxon>Poales</taxon>
        <taxon>Cyperaceae</taxon>
        <taxon>Cyperoideae</taxon>
        <taxon>Cariceae</taxon>
        <taxon>Carex</taxon>
        <taxon>Carex subgen. Euthyceras</taxon>
    </lineage>
</organism>
<dbReference type="InterPro" id="IPR035979">
    <property type="entry name" value="RBD_domain_sf"/>
</dbReference>
<comment type="caution">
    <text evidence="1">The sequence shown here is derived from an EMBL/GenBank/DDBJ whole genome shotgun (WGS) entry which is preliminary data.</text>
</comment>
<dbReference type="CDD" id="cd00590">
    <property type="entry name" value="RRM_SF"/>
    <property type="match status" value="1"/>
</dbReference>
<evidence type="ECO:0000313" key="2">
    <source>
        <dbReference type="Proteomes" id="UP000623129"/>
    </source>
</evidence>
<accession>A0A833W390</accession>
<reference evidence="1" key="1">
    <citation type="submission" date="2020-01" db="EMBL/GenBank/DDBJ databases">
        <title>Genome sequence of Kobresia littledalei, the first chromosome-level genome in the family Cyperaceae.</title>
        <authorList>
            <person name="Qu G."/>
        </authorList>
    </citation>
    <scope>NUCLEOTIDE SEQUENCE</scope>
    <source>
        <strain evidence="1">C.B.Clarke</strain>
        <tissue evidence="1">Leaf</tissue>
    </source>
</reference>
<keyword evidence="2" id="KW-1185">Reference proteome</keyword>
<dbReference type="Proteomes" id="UP000623129">
    <property type="component" value="Unassembled WGS sequence"/>
</dbReference>
<proteinExistence type="predicted"/>
<name>A0A833W390_9POAL</name>
<evidence type="ECO:0000313" key="1">
    <source>
        <dbReference type="EMBL" id="KAF3341759.1"/>
    </source>
</evidence>
<gene>
    <name evidence="1" type="ORF">FCM35_KLT00397</name>
</gene>
<dbReference type="PANTHER" id="PTHR33527:SF14">
    <property type="entry name" value="OS07G0274300 PROTEIN"/>
    <property type="match status" value="1"/>
</dbReference>
<protein>
    <recommendedName>
        <fullName evidence="3">RRM domain-containing protein</fullName>
    </recommendedName>
</protein>
<dbReference type="GO" id="GO:0003676">
    <property type="term" value="F:nucleic acid binding"/>
    <property type="evidence" value="ECO:0007669"/>
    <property type="project" value="InterPro"/>
</dbReference>
<dbReference type="SUPFAM" id="SSF54928">
    <property type="entry name" value="RNA-binding domain, RBD"/>
    <property type="match status" value="1"/>
</dbReference>
<sequence length="171" mass="19550">MFAVDKQTFDIDLCNFQRGANVPHLPALPPQGGASIVPSQNGTNVYQSPPGATNIIINAPNIQQSSLVPPRRLHPDKRTFFVTFSNGSQLTADELLNFFRTRYRIEAESVYIEEPSTIRDPQYAHVTFYNPESVEYVLNGHAKEKFRANGKHLRACRFIPRRWRRWGQNAH</sequence>
<dbReference type="OrthoDB" id="1882251at2759"/>